<sequence length="185" mass="20433">MISKACMIIAAVASFSFVSSLDTDNTQMTNGSESLGIKDLVEEIYRQFIADLTVGNNSVCSCTNDCCGCCAHIVIGILHIDETACVNFCYIPAELALDFTFTLNDIVIIEEKISVRNPPPICVGVPIIKLVRICIVFYNIKLEDEHLQGCIDIEAKAFSIVIERLHLGCFRIPPKSEEINEKLLD</sequence>
<dbReference type="EMBL" id="HACG01011110">
    <property type="protein sequence ID" value="CEK57975.1"/>
    <property type="molecule type" value="Transcribed_RNA"/>
</dbReference>
<protein>
    <recommendedName>
        <fullName evidence="2">DUF4773 domain-containing protein</fullName>
    </recommendedName>
</protein>
<name>A0A0B6YRA3_9EUPU</name>
<proteinExistence type="predicted"/>
<feature type="signal peptide" evidence="1">
    <location>
        <begin position="1"/>
        <end position="20"/>
    </location>
</feature>
<evidence type="ECO:0000259" key="2">
    <source>
        <dbReference type="Pfam" id="PF15998"/>
    </source>
</evidence>
<evidence type="ECO:0000313" key="3">
    <source>
        <dbReference type="EMBL" id="CEK57975.1"/>
    </source>
</evidence>
<keyword evidence="1" id="KW-0732">Signal</keyword>
<dbReference type="InterPro" id="IPR031941">
    <property type="entry name" value="DUF4773"/>
</dbReference>
<dbReference type="Pfam" id="PF15998">
    <property type="entry name" value="DUF4773"/>
    <property type="match status" value="1"/>
</dbReference>
<feature type="chain" id="PRO_5002111961" description="DUF4773 domain-containing protein" evidence="1">
    <location>
        <begin position="21"/>
        <end position="185"/>
    </location>
</feature>
<organism evidence="3">
    <name type="scientific">Arion vulgaris</name>
    <dbReference type="NCBI Taxonomy" id="1028688"/>
    <lineage>
        <taxon>Eukaryota</taxon>
        <taxon>Metazoa</taxon>
        <taxon>Spiralia</taxon>
        <taxon>Lophotrochozoa</taxon>
        <taxon>Mollusca</taxon>
        <taxon>Gastropoda</taxon>
        <taxon>Heterobranchia</taxon>
        <taxon>Euthyneura</taxon>
        <taxon>Panpulmonata</taxon>
        <taxon>Eupulmonata</taxon>
        <taxon>Stylommatophora</taxon>
        <taxon>Helicina</taxon>
        <taxon>Arionoidea</taxon>
        <taxon>Arionidae</taxon>
        <taxon>Arion</taxon>
    </lineage>
</organism>
<dbReference type="PANTHER" id="PTHR36299">
    <property type="entry name" value="AGAP008005-PA"/>
    <property type="match status" value="1"/>
</dbReference>
<reference evidence="3" key="1">
    <citation type="submission" date="2014-12" db="EMBL/GenBank/DDBJ databases">
        <title>Insight into the proteome of Arion vulgaris.</title>
        <authorList>
            <person name="Aradska J."/>
            <person name="Bulat T."/>
            <person name="Smidak R."/>
            <person name="Sarate P."/>
            <person name="Gangsoo J."/>
            <person name="Sialana F."/>
            <person name="Bilban M."/>
            <person name="Lubec G."/>
        </authorList>
    </citation>
    <scope>NUCLEOTIDE SEQUENCE</scope>
    <source>
        <tissue evidence="3">Skin</tissue>
    </source>
</reference>
<accession>A0A0B6YRA3</accession>
<gene>
    <name evidence="3" type="primary">ORF31616</name>
</gene>
<evidence type="ECO:0000256" key="1">
    <source>
        <dbReference type="SAM" id="SignalP"/>
    </source>
</evidence>
<dbReference type="PANTHER" id="PTHR36299:SF2">
    <property type="entry name" value="DUF4773 DOMAIN-CONTAINING PROTEIN"/>
    <property type="match status" value="1"/>
</dbReference>
<dbReference type="AlphaFoldDB" id="A0A0B6YRA3"/>
<feature type="domain" description="DUF4773" evidence="2">
    <location>
        <begin position="60"/>
        <end position="173"/>
    </location>
</feature>